<dbReference type="Gene3D" id="2.30.29.30">
    <property type="entry name" value="Pleckstrin-homology domain (PH domain)/Phosphotyrosine-binding domain (PTB)"/>
    <property type="match status" value="1"/>
</dbReference>
<dbReference type="SUPFAM" id="SSF48350">
    <property type="entry name" value="GTPase activation domain, GAP"/>
    <property type="match status" value="1"/>
</dbReference>
<dbReference type="Pfam" id="PF00620">
    <property type="entry name" value="RhoGAP"/>
    <property type="match status" value="1"/>
</dbReference>
<dbReference type="OMA" id="PPRMGFR"/>
<feature type="compositionally biased region" description="Gly residues" evidence="2">
    <location>
        <begin position="1"/>
        <end position="11"/>
    </location>
</feature>
<evidence type="ECO:0008006" key="9">
    <source>
        <dbReference type="Google" id="ProtNLM"/>
    </source>
</evidence>
<evidence type="ECO:0000313" key="7">
    <source>
        <dbReference type="EMBL" id="KJA25673.1"/>
    </source>
</evidence>
<feature type="compositionally biased region" description="Polar residues" evidence="2">
    <location>
        <begin position="360"/>
        <end position="396"/>
    </location>
</feature>
<feature type="compositionally biased region" description="Low complexity" evidence="2">
    <location>
        <begin position="1026"/>
        <end position="1041"/>
    </location>
</feature>
<feature type="compositionally biased region" description="Low complexity" evidence="2">
    <location>
        <begin position="326"/>
        <end position="355"/>
    </location>
</feature>
<dbReference type="SMART" id="SM00324">
    <property type="entry name" value="RhoGAP"/>
    <property type="match status" value="1"/>
</dbReference>
<dbReference type="PANTHER" id="PTHR23176">
    <property type="entry name" value="RHO/RAC/CDC GTPASE-ACTIVATING PROTEIN"/>
    <property type="match status" value="1"/>
</dbReference>
<dbReference type="OrthoDB" id="185175at2759"/>
<evidence type="ECO:0000259" key="6">
    <source>
        <dbReference type="PROSITE" id="PS50238"/>
    </source>
</evidence>
<dbReference type="PROSITE" id="PS50003">
    <property type="entry name" value="PH_DOMAIN"/>
    <property type="match status" value="1"/>
</dbReference>
<feature type="compositionally biased region" description="Polar residues" evidence="2">
    <location>
        <begin position="962"/>
        <end position="980"/>
    </location>
</feature>
<feature type="compositionally biased region" description="Basic and acidic residues" evidence="2">
    <location>
        <begin position="150"/>
        <end position="162"/>
    </location>
</feature>
<dbReference type="Proteomes" id="UP000054270">
    <property type="component" value="Unassembled WGS sequence"/>
</dbReference>
<feature type="domain" description="PX" evidence="5">
    <location>
        <begin position="700"/>
        <end position="816"/>
    </location>
</feature>
<evidence type="ECO:0000259" key="4">
    <source>
        <dbReference type="PROSITE" id="PS50003"/>
    </source>
</evidence>
<dbReference type="InterPro" id="IPR001683">
    <property type="entry name" value="PX_dom"/>
</dbReference>
<evidence type="ECO:0000256" key="1">
    <source>
        <dbReference type="ARBA" id="ARBA00022468"/>
    </source>
</evidence>
<name>A0A0D2MP49_HYPSF</name>
<evidence type="ECO:0000259" key="5">
    <source>
        <dbReference type="PROSITE" id="PS50195"/>
    </source>
</evidence>
<dbReference type="GO" id="GO:0035091">
    <property type="term" value="F:phosphatidylinositol binding"/>
    <property type="evidence" value="ECO:0007669"/>
    <property type="project" value="InterPro"/>
</dbReference>
<keyword evidence="8" id="KW-1185">Reference proteome</keyword>
<dbReference type="CDD" id="cd13277">
    <property type="entry name" value="PH_Bem3"/>
    <property type="match status" value="1"/>
</dbReference>
<evidence type="ECO:0000313" key="8">
    <source>
        <dbReference type="Proteomes" id="UP000054270"/>
    </source>
</evidence>
<dbReference type="PANTHER" id="PTHR23176:SF129">
    <property type="entry name" value="RHO GTPASE ACTIVATING PROTEIN AT 16F, ISOFORM E-RELATED"/>
    <property type="match status" value="1"/>
</dbReference>
<feature type="compositionally biased region" description="Polar residues" evidence="2">
    <location>
        <begin position="460"/>
        <end position="473"/>
    </location>
</feature>
<feature type="compositionally biased region" description="Low complexity" evidence="2">
    <location>
        <begin position="1523"/>
        <end position="1539"/>
    </location>
</feature>
<dbReference type="GO" id="GO:0005096">
    <property type="term" value="F:GTPase activator activity"/>
    <property type="evidence" value="ECO:0007669"/>
    <property type="project" value="UniProtKB-KW"/>
</dbReference>
<feature type="compositionally biased region" description="Low complexity" evidence="2">
    <location>
        <begin position="268"/>
        <end position="290"/>
    </location>
</feature>
<dbReference type="STRING" id="945553.A0A0D2MP49"/>
<dbReference type="InterPro" id="IPR001849">
    <property type="entry name" value="PH_domain"/>
</dbReference>
<feature type="compositionally biased region" description="Basic and acidic residues" evidence="2">
    <location>
        <begin position="1113"/>
        <end position="1126"/>
    </location>
</feature>
<sequence>MASNSGYGGGLNVQATPTRERDRDRHPFPPSSQPSPAASLRQSSSSAASALFANVPPSTSPSGQPSPQTITVDSLLGQHASSPDPTKSALVQAVADRNVLQSQNTQLWKLIEKQRTGYNQILKELERIRSERDSYKIKLSALAGGPSGGFDKRQKTTSERGARPSVDTIASIISTNQPTSQIRSSAPRHNSDDAATPRGTQHAQGLQSSRSYDPMAFRANENGHHQLNGSQNSIVAPLKTNSPPPGPPLPAPFTPSRQTSRPPPSPLVVPSRADTLSYTASSPASSTSSRPPFPDDTNTAPNSGVGNGIYATAGNAARPLPHPRKSSLADSISSIGSSTTTPSASTFTSMSSSASPLNFGGNQAIPSQQYQASVTPLTTPASFNNPFSSSAESLITRQRGLSPAASSPAIVQPPPATLPVNGSGIAQSQPSQQSLSLGDPRQFMQSRDSRISLPDEASRYIQNMTDSPVTSPRTDAFSPKSKLSNSVFPPVADGASQSGRESEFLDMDEEGGEEDSDSESAAGDATISADDAAAFEHVSSAILSRQDNNTDNMDEGLPYSHADSTNNYSSQERKDRSRVDAEAFPLPPPSNMYIQQQQALAGQGQTSQQLYAHPGAQHQQLAQHQQGPPTSSSSSKHTQATTSDQHHHHHTTDDAYTHMQEAAPQRQDSTSKSPEPLEGAMYPLPAAFRALPLLSSDLPHTTINVSHSFVRPNDRGKEVLSFVVFVSPGNGKEGWKVEKMYSDVLSLDQRVRNSVGRGVGKKIANLPEGKLWKDHAPAKVDQRKAVLENYLQTLIQLPVKSNDEVIAFFTSDIVRDQKQPVMQAGHKEGYLTKRGKNFGGWKTRFFVLQGPVLEYYDCRGGAHLGSITITGAQIARQHRTERPPSDDEKEYRHAFLIVEAKKGPGGNHPRHVLCAESDEDRDSWVELLVRYYTGTYSNDLVFNPASGVTSISLAASSQQSVLMGQPRSSTSSLDVSSQATPRKAAARGLSRDDISRGAAVPIALLPPDANNAKLFQAGPTPEDYLRSSSPSRSVDPSPIDRQGPSAAGAFDARQRSLGQPSSLPDASPLSSGLIFPLEGGPVAGLAALVPRANSELGHYPELAADGRPSLAPARKEQHRARDEGRKSFYPTINMVGASPTTSIGPPPPPLQPADRVPSPEKLDASSKVKISGPMNGAPIPSGFKFGGKEAPSADLSAAANDRREKAKSRSFWGFGKANGDKAHLHAAYPPRAVFGVALEEALDVAQICNLPAIVFRAIQYLEAKKADQEEGIYRLSGSSAVIKGLKDMFNSEGDIDLLASDEYWDPHAIAGLLKSFLRELPSSILTRDLHLRFLAERIKELSQLIAALPLANYTLLRALTAHLILIVQNSNVNKMTMRNVGIVFSPTLGIPAGVFSLMLGEFNRVFNVDADNDADEAAPAEGAAGGGLLEHPAEPLRRNSRQYSDAAADQLLGLSGRSLSASAEEAQSDGDDFSLNESGGETTEGSASGSSSPAGAAAAAGAQAQGAEEAEGGVFVVEPGSPRTPTAKTTKAASAAASRGLNVAVTHSERGNRHSRMLGLPASPRPPPSPARADAPVLLPPAADAS</sequence>
<feature type="region of interest" description="Disordered" evidence="2">
    <location>
        <begin position="142"/>
        <end position="590"/>
    </location>
</feature>
<feature type="compositionally biased region" description="Acidic residues" evidence="2">
    <location>
        <begin position="504"/>
        <end position="518"/>
    </location>
</feature>
<dbReference type="Pfam" id="PF00787">
    <property type="entry name" value="PX"/>
    <property type="match status" value="1"/>
</dbReference>
<dbReference type="GO" id="GO:0007165">
    <property type="term" value="P:signal transduction"/>
    <property type="evidence" value="ECO:0007669"/>
    <property type="project" value="InterPro"/>
</dbReference>
<dbReference type="InterPro" id="IPR011993">
    <property type="entry name" value="PH-like_dom_sf"/>
</dbReference>
<feature type="compositionally biased region" description="Polar residues" evidence="2">
    <location>
        <begin position="225"/>
        <end position="234"/>
    </location>
</feature>
<dbReference type="InterPro" id="IPR050729">
    <property type="entry name" value="Rho-GAP"/>
</dbReference>
<feature type="region of interest" description="Disordered" evidence="2">
    <location>
        <begin position="615"/>
        <end position="680"/>
    </location>
</feature>
<feature type="compositionally biased region" description="Low complexity" evidence="2">
    <location>
        <begin position="1571"/>
        <end position="1586"/>
    </location>
</feature>
<dbReference type="Pfam" id="PF00169">
    <property type="entry name" value="PH"/>
    <property type="match status" value="1"/>
</dbReference>
<dbReference type="PROSITE" id="PS50238">
    <property type="entry name" value="RHOGAP"/>
    <property type="match status" value="1"/>
</dbReference>
<feature type="compositionally biased region" description="Low complexity" evidence="2">
    <location>
        <begin position="615"/>
        <end position="629"/>
    </location>
</feature>
<organism evidence="7 8">
    <name type="scientific">Hypholoma sublateritium (strain FD-334 SS-4)</name>
    <dbReference type="NCBI Taxonomy" id="945553"/>
    <lineage>
        <taxon>Eukaryota</taxon>
        <taxon>Fungi</taxon>
        <taxon>Dikarya</taxon>
        <taxon>Basidiomycota</taxon>
        <taxon>Agaricomycotina</taxon>
        <taxon>Agaricomycetes</taxon>
        <taxon>Agaricomycetidae</taxon>
        <taxon>Agaricales</taxon>
        <taxon>Agaricineae</taxon>
        <taxon>Strophariaceae</taxon>
        <taxon>Hypholoma</taxon>
    </lineage>
</organism>
<feature type="compositionally biased region" description="Polar residues" evidence="2">
    <location>
        <begin position="541"/>
        <end position="551"/>
    </location>
</feature>
<dbReference type="SUPFAM" id="SSF50729">
    <property type="entry name" value="PH domain-like"/>
    <property type="match status" value="1"/>
</dbReference>
<dbReference type="EMBL" id="KN817530">
    <property type="protein sequence ID" value="KJA25673.1"/>
    <property type="molecule type" value="Genomic_DNA"/>
</dbReference>
<dbReference type="Gene3D" id="1.10.555.10">
    <property type="entry name" value="Rho GTPase activation protein"/>
    <property type="match status" value="1"/>
</dbReference>
<proteinExistence type="predicted"/>
<feature type="compositionally biased region" description="Basic and acidic residues" evidence="2">
    <location>
        <begin position="1157"/>
        <end position="1166"/>
    </location>
</feature>
<protein>
    <recommendedName>
        <fullName evidence="9">RhoGAP-domain-containing protein</fullName>
    </recommendedName>
</protein>
<feature type="region of interest" description="Disordered" evidence="2">
    <location>
        <begin position="962"/>
        <end position="991"/>
    </location>
</feature>
<keyword evidence="1" id="KW-0343">GTPase activation</keyword>
<gene>
    <name evidence="7" type="ORF">HYPSUDRAFT_199401</name>
</gene>
<evidence type="ECO:0000256" key="3">
    <source>
        <dbReference type="SAM" id="Phobius"/>
    </source>
</evidence>
<feature type="domain" description="Rho-GAP" evidence="6">
    <location>
        <begin position="1236"/>
        <end position="1417"/>
    </location>
</feature>
<feature type="compositionally biased region" description="Polar residues" evidence="2">
    <location>
        <begin position="171"/>
        <end position="188"/>
    </location>
</feature>
<feature type="compositionally biased region" description="Basic and acidic residues" evidence="2">
    <location>
        <begin position="571"/>
        <end position="581"/>
    </location>
</feature>
<reference evidence="8" key="1">
    <citation type="submission" date="2014-04" db="EMBL/GenBank/DDBJ databases">
        <title>Evolutionary Origins and Diversification of the Mycorrhizal Mutualists.</title>
        <authorList>
            <consortium name="DOE Joint Genome Institute"/>
            <consortium name="Mycorrhizal Genomics Consortium"/>
            <person name="Kohler A."/>
            <person name="Kuo A."/>
            <person name="Nagy L.G."/>
            <person name="Floudas D."/>
            <person name="Copeland A."/>
            <person name="Barry K.W."/>
            <person name="Cichocki N."/>
            <person name="Veneault-Fourrey C."/>
            <person name="LaButti K."/>
            <person name="Lindquist E.A."/>
            <person name="Lipzen A."/>
            <person name="Lundell T."/>
            <person name="Morin E."/>
            <person name="Murat C."/>
            <person name="Riley R."/>
            <person name="Ohm R."/>
            <person name="Sun H."/>
            <person name="Tunlid A."/>
            <person name="Henrissat B."/>
            <person name="Grigoriev I.V."/>
            <person name="Hibbett D.S."/>
            <person name="Martin F."/>
        </authorList>
    </citation>
    <scope>NUCLEOTIDE SEQUENCE [LARGE SCALE GENOMIC DNA]</scope>
    <source>
        <strain evidence="8">FD-334 SS-4</strain>
    </source>
</reference>
<keyword evidence="3" id="KW-1133">Transmembrane helix</keyword>
<feature type="compositionally biased region" description="Low complexity" evidence="2">
    <location>
        <begin position="1477"/>
        <end position="1507"/>
    </location>
</feature>
<feature type="region of interest" description="Disordered" evidence="2">
    <location>
        <begin position="1"/>
        <end position="88"/>
    </location>
</feature>
<feature type="region of interest" description="Disordered" evidence="2">
    <location>
        <begin position="1459"/>
        <end position="1586"/>
    </location>
</feature>
<feature type="region of interest" description="Disordered" evidence="2">
    <location>
        <begin position="1010"/>
        <end position="1068"/>
    </location>
</feature>
<dbReference type="InterPro" id="IPR000198">
    <property type="entry name" value="RhoGAP_dom"/>
</dbReference>
<keyword evidence="3" id="KW-0472">Membrane</keyword>
<dbReference type="PROSITE" id="PS50195">
    <property type="entry name" value="PX"/>
    <property type="match status" value="1"/>
</dbReference>
<dbReference type="InterPro" id="IPR036871">
    <property type="entry name" value="PX_dom_sf"/>
</dbReference>
<feature type="transmembrane region" description="Helical" evidence="3">
    <location>
        <begin position="1379"/>
        <end position="1399"/>
    </location>
</feature>
<evidence type="ECO:0000256" key="2">
    <source>
        <dbReference type="SAM" id="MobiDB-lite"/>
    </source>
</evidence>
<dbReference type="GO" id="GO:0005737">
    <property type="term" value="C:cytoplasm"/>
    <property type="evidence" value="ECO:0007669"/>
    <property type="project" value="TreeGrafter"/>
</dbReference>
<feature type="compositionally biased region" description="Polar residues" evidence="2">
    <location>
        <begin position="198"/>
        <end position="211"/>
    </location>
</feature>
<feature type="domain" description="PH" evidence="4">
    <location>
        <begin position="824"/>
        <end position="933"/>
    </location>
</feature>
<dbReference type="Gene3D" id="3.30.1520.10">
    <property type="entry name" value="Phox-like domain"/>
    <property type="match status" value="1"/>
</dbReference>
<feature type="compositionally biased region" description="Low complexity" evidence="2">
    <location>
        <begin position="34"/>
        <end position="69"/>
    </location>
</feature>
<dbReference type="CDD" id="cd06093">
    <property type="entry name" value="PX_domain"/>
    <property type="match status" value="1"/>
</dbReference>
<accession>A0A0D2MP49</accession>
<dbReference type="InterPro" id="IPR008936">
    <property type="entry name" value="Rho_GTPase_activation_prot"/>
</dbReference>
<feature type="compositionally biased region" description="Low complexity" evidence="2">
    <location>
        <begin position="427"/>
        <end position="437"/>
    </location>
</feature>
<dbReference type="SUPFAM" id="SSF64268">
    <property type="entry name" value="PX domain"/>
    <property type="match status" value="1"/>
</dbReference>
<feature type="region of interest" description="Disordered" evidence="2">
    <location>
        <begin position="1099"/>
        <end position="1173"/>
    </location>
</feature>
<dbReference type="SMART" id="SM00233">
    <property type="entry name" value="PH"/>
    <property type="match status" value="1"/>
</dbReference>
<keyword evidence="3" id="KW-0812">Transmembrane</keyword>
<feature type="compositionally biased region" description="Basic and acidic residues" evidence="2">
    <location>
        <begin position="18"/>
        <end position="27"/>
    </location>
</feature>
<feature type="transmembrane region" description="Helical" evidence="3">
    <location>
        <begin position="1344"/>
        <end position="1367"/>
    </location>
</feature>
<feature type="compositionally biased region" description="Pro residues" evidence="2">
    <location>
        <begin position="242"/>
        <end position="253"/>
    </location>
</feature>